<gene>
    <name evidence="1" type="ORF">K9U37_06065</name>
</gene>
<reference evidence="1" key="1">
    <citation type="journal article" date="2022" name="ISME J.">
        <title>Identification of active gaseous-alkane degraders at natural gas seeps.</title>
        <authorList>
            <person name="Farhan Ul Haque M."/>
            <person name="Hernandez M."/>
            <person name="Crombie A.T."/>
            <person name="Murrell J.C."/>
        </authorList>
    </citation>
    <scope>NUCLEOTIDE SEQUENCE</scope>
    <source>
        <strain evidence="1">ANDR5</strain>
    </source>
</reference>
<dbReference type="Pfam" id="PF17963">
    <property type="entry name" value="Big_9"/>
    <property type="match status" value="1"/>
</dbReference>
<evidence type="ECO:0000313" key="2">
    <source>
        <dbReference type="Proteomes" id="UP001139068"/>
    </source>
</evidence>
<dbReference type="RefSeq" id="WP_243070930.1">
    <property type="nucleotide sequence ID" value="NZ_JAIVFL010000001.1"/>
</dbReference>
<name>A0ABS9YTN1_9MYCO</name>
<dbReference type="Gene3D" id="2.60.40.3440">
    <property type="match status" value="1"/>
</dbReference>
<sequence>MQNRRASSAPVTQSAIADAVLSAIGNPQPSPASTAGDSTAPAAVDTIATTTPNVVRAAAPAAPDTLGALKVPAANDLASSINDIFSAVVNSIQSLVEGVGLLVRRTFFNQAPTVNPIQTTGQTGGAITGSINAVDLEGDAVTYAVTQSPQHGSVTVDTSGNYSYTPNQSFTGADAFTVAAADVGFHINLFDLGRAASTDALVSVTQNTGPLRIGFNFIFGAGSQYWSSTARAELQSTAIYLSSYLIVTDPVTITYSVTGQNTLFGGTLASAGSDLVSSDPGFYDTVVQQKILTGVDANGSAPDGTIDWNFGQPWGFGNSVSATQYDFQSTAMHELLHTFGFLSVIDSAGNNTVPNWTTFDKFVVTSNGTHPINGSYVWLVAYNTNLTGGNGGLYFGGPNAEAAYGGNPVPLFTPSPWDSGSSMSHLDDATFTGANAKLMNARADTGLGIRTLSPVEIGILRDLGYTIADQPQALAIFIIGFAFMRRRRRSAECSAS</sequence>
<dbReference type="Proteomes" id="UP001139068">
    <property type="component" value="Unassembled WGS sequence"/>
</dbReference>
<protein>
    <submittedName>
        <fullName evidence="1">VCBS domain-containing protein</fullName>
    </submittedName>
</protein>
<organism evidence="1 2">
    <name type="scientific">Candidatus Mycolicibacterium alkanivorans</name>
    <dbReference type="NCBI Taxonomy" id="2954114"/>
    <lineage>
        <taxon>Bacteria</taxon>
        <taxon>Bacillati</taxon>
        <taxon>Actinomycetota</taxon>
        <taxon>Actinomycetes</taxon>
        <taxon>Mycobacteriales</taxon>
        <taxon>Mycobacteriaceae</taxon>
        <taxon>Mycolicibacterium</taxon>
    </lineage>
</organism>
<proteinExistence type="predicted"/>
<evidence type="ECO:0000313" key="1">
    <source>
        <dbReference type="EMBL" id="MCI4674507.1"/>
    </source>
</evidence>
<keyword evidence="2" id="KW-1185">Reference proteome</keyword>
<comment type="caution">
    <text evidence="1">The sequence shown here is derived from an EMBL/GenBank/DDBJ whole genome shotgun (WGS) entry which is preliminary data.</text>
</comment>
<dbReference type="InterPro" id="IPR010221">
    <property type="entry name" value="VCBS_dom"/>
</dbReference>
<dbReference type="NCBIfam" id="TIGR01965">
    <property type="entry name" value="VCBS_repeat"/>
    <property type="match status" value="1"/>
</dbReference>
<accession>A0ABS9YTN1</accession>
<dbReference type="EMBL" id="JAIVFL010000001">
    <property type="protein sequence ID" value="MCI4674507.1"/>
    <property type="molecule type" value="Genomic_DNA"/>
</dbReference>